<dbReference type="PANTHER" id="PTHR44329">
    <property type="entry name" value="SERINE/THREONINE-PROTEIN KINASE TNNI3K-RELATED"/>
    <property type="match status" value="1"/>
</dbReference>
<keyword evidence="4" id="KW-0808">Transferase</keyword>
<dbReference type="GO" id="GO:0010182">
    <property type="term" value="P:sugar mediated signaling pathway"/>
    <property type="evidence" value="ECO:0007669"/>
    <property type="project" value="UniProtKB-ARBA"/>
</dbReference>
<dbReference type="InterPro" id="IPR017441">
    <property type="entry name" value="Protein_kinase_ATP_BS"/>
</dbReference>
<evidence type="ECO:0000256" key="2">
    <source>
        <dbReference type="ARBA" id="ARBA00012513"/>
    </source>
</evidence>
<dbReference type="SMART" id="SM00220">
    <property type="entry name" value="S_TKc"/>
    <property type="match status" value="1"/>
</dbReference>
<dbReference type="Pfam" id="PF14381">
    <property type="entry name" value="EDR1_CTR1_ARMC3_pept"/>
    <property type="match status" value="1"/>
</dbReference>
<dbReference type="InterPro" id="IPR011009">
    <property type="entry name" value="Kinase-like_dom_sf"/>
</dbReference>
<keyword evidence="7 10" id="KW-0067">ATP-binding</keyword>
<comment type="similarity">
    <text evidence="1">Belongs to the protein kinase superfamily. TKL Ser/Thr protein kinase family. RAF subfamily.</text>
</comment>
<dbReference type="EnsemblPlants" id="OGLUM06G08930.1">
    <property type="protein sequence ID" value="OGLUM06G08930.1"/>
    <property type="gene ID" value="OGLUM06G08930"/>
</dbReference>
<proteinExistence type="inferred from homology"/>
<evidence type="ECO:0000256" key="6">
    <source>
        <dbReference type="ARBA" id="ARBA00022777"/>
    </source>
</evidence>
<dbReference type="Gene3D" id="1.10.510.10">
    <property type="entry name" value="Transferase(Phosphotransferase) domain 1"/>
    <property type="match status" value="1"/>
</dbReference>
<accession>A0A0E0A762</accession>
<feature type="domain" description="Protein kinase" evidence="12">
    <location>
        <begin position="861"/>
        <end position="1117"/>
    </location>
</feature>
<feature type="region of interest" description="Disordered" evidence="11">
    <location>
        <begin position="482"/>
        <end position="510"/>
    </location>
</feature>
<evidence type="ECO:0000256" key="10">
    <source>
        <dbReference type="PROSITE-ProRule" id="PRU10141"/>
    </source>
</evidence>
<evidence type="ECO:0000256" key="3">
    <source>
        <dbReference type="ARBA" id="ARBA00022527"/>
    </source>
</evidence>
<dbReference type="InterPro" id="IPR051681">
    <property type="entry name" value="Ser/Thr_Kinases-Pseudokinases"/>
</dbReference>
<reference evidence="13" key="2">
    <citation type="submission" date="2018-05" db="EMBL/GenBank/DDBJ databases">
        <title>OgluRS3 (Oryza glumaepatula Reference Sequence Version 3).</title>
        <authorList>
            <person name="Zhang J."/>
            <person name="Kudrna D."/>
            <person name="Lee S."/>
            <person name="Talag J."/>
            <person name="Welchert J."/>
            <person name="Wing R.A."/>
        </authorList>
    </citation>
    <scope>NUCLEOTIDE SEQUENCE [LARGE SCALE GENOMIC DNA]</scope>
</reference>
<evidence type="ECO:0000259" key="12">
    <source>
        <dbReference type="PROSITE" id="PS50011"/>
    </source>
</evidence>
<dbReference type="Gene3D" id="3.30.200.20">
    <property type="entry name" value="Phosphorylase Kinase, domain 1"/>
    <property type="match status" value="1"/>
</dbReference>
<dbReference type="InterPro" id="IPR008271">
    <property type="entry name" value="Ser/Thr_kinase_AS"/>
</dbReference>
<evidence type="ECO:0000313" key="14">
    <source>
        <dbReference type="Proteomes" id="UP000026961"/>
    </source>
</evidence>
<evidence type="ECO:0000313" key="13">
    <source>
        <dbReference type="EnsemblPlants" id="OGLUM06G08930.1"/>
    </source>
</evidence>
<evidence type="ECO:0000256" key="7">
    <source>
        <dbReference type="ARBA" id="ARBA00022840"/>
    </source>
</evidence>
<feature type="compositionally biased region" description="Gly residues" evidence="11">
    <location>
        <begin position="85"/>
        <end position="94"/>
    </location>
</feature>
<dbReference type="PRINTS" id="PR00109">
    <property type="entry name" value="TYRKINASE"/>
</dbReference>
<dbReference type="GO" id="GO:0006950">
    <property type="term" value="P:response to stress"/>
    <property type="evidence" value="ECO:0007669"/>
    <property type="project" value="UniProtKB-ARBA"/>
</dbReference>
<name>A0A0E0A762_9ORYZ</name>
<dbReference type="PROSITE" id="PS50011">
    <property type="entry name" value="PROTEIN_KINASE_DOM"/>
    <property type="match status" value="1"/>
</dbReference>
<feature type="compositionally biased region" description="Pro residues" evidence="11">
    <location>
        <begin position="118"/>
        <end position="130"/>
    </location>
</feature>
<evidence type="ECO:0000256" key="1">
    <source>
        <dbReference type="ARBA" id="ARBA00010507"/>
    </source>
</evidence>
<organism evidence="13">
    <name type="scientific">Oryza glumipatula</name>
    <dbReference type="NCBI Taxonomy" id="40148"/>
    <lineage>
        <taxon>Eukaryota</taxon>
        <taxon>Viridiplantae</taxon>
        <taxon>Streptophyta</taxon>
        <taxon>Embryophyta</taxon>
        <taxon>Tracheophyta</taxon>
        <taxon>Spermatophyta</taxon>
        <taxon>Magnoliopsida</taxon>
        <taxon>Liliopsida</taxon>
        <taxon>Poales</taxon>
        <taxon>Poaceae</taxon>
        <taxon>BOP clade</taxon>
        <taxon>Oryzoideae</taxon>
        <taxon>Oryzeae</taxon>
        <taxon>Oryzinae</taxon>
        <taxon>Oryza</taxon>
    </lineage>
</organism>
<feature type="compositionally biased region" description="Polar residues" evidence="11">
    <location>
        <begin position="103"/>
        <end position="117"/>
    </location>
</feature>
<dbReference type="PROSITE" id="PS00107">
    <property type="entry name" value="PROTEIN_KINASE_ATP"/>
    <property type="match status" value="1"/>
</dbReference>
<dbReference type="GO" id="GO:0005524">
    <property type="term" value="F:ATP binding"/>
    <property type="evidence" value="ECO:0007669"/>
    <property type="project" value="UniProtKB-UniRule"/>
</dbReference>
<dbReference type="FunFam" id="3.30.200.20:FF:000060">
    <property type="entry name" value="Serine/threonine-protein kinase isoform 1"/>
    <property type="match status" value="1"/>
</dbReference>
<comment type="catalytic activity">
    <reaction evidence="8">
        <text>L-threonyl-[protein] + ATP = O-phospho-L-threonyl-[protein] + ADP + H(+)</text>
        <dbReference type="Rhea" id="RHEA:46608"/>
        <dbReference type="Rhea" id="RHEA-COMP:11060"/>
        <dbReference type="Rhea" id="RHEA-COMP:11605"/>
        <dbReference type="ChEBI" id="CHEBI:15378"/>
        <dbReference type="ChEBI" id="CHEBI:30013"/>
        <dbReference type="ChEBI" id="CHEBI:30616"/>
        <dbReference type="ChEBI" id="CHEBI:61977"/>
        <dbReference type="ChEBI" id="CHEBI:456216"/>
        <dbReference type="EC" id="2.7.11.1"/>
    </reaction>
</comment>
<feature type="compositionally biased region" description="Low complexity" evidence="11">
    <location>
        <begin position="547"/>
        <end position="560"/>
    </location>
</feature>
<dbReference type="CDD" id="cd13999">
    <property type="entry name" value="STKc_MAP3K-like"/>
    <property type="match status" value="1"/>
</dbReference>
<comment type="catalytic activity">
    <reaction evidence="9">
        <text>L-seryl-[protein] + ATP = O-phospho-L-seryl-[protein] + ADP + H(+)</text>
        <dbReference type="Rhea" id="RHEA:17989"/>
        <dbReference type="Rhea" id="RHEA-COMP:9863"/>
        <dbReference type="Rhea" id="RHEA-COMP:11604"/>
        <dbReference type="ChEBI" id="CHEBI:15378"/>
        <dbReference type="ChEBI" id="CHEBI:29999"/>
        <dbReference type="ChEBI" id="CHEBI:30616"/>
        <dbReference type="ChEBI" id="CHEBI:83421"/>
        <dbReference type="ChEBI" id="CHEBI:456216"/>
        <dbReference type="EC" id="2.7.11.1"/>
    </reaction>
</comment>
<dbReference type="InterPro" id="IPR055164">
    <property type="entry name" value="EDR1/CTR1/ARMC3-like_pept-like"/>
</dbReference>
<dbReference type="PANTHER" id="PTHR44329:SF220">
    <property type="entry name" value="OS06G0232100 PROTEIN"/>
    <property type="match status" value="1"/>
</dbReference>
<keyword evidence="5 10" id="KW-0547">Nucleotide-binding</keyword>
<dbReference type="EC" id="2.7.11.1" evidence="2"/>
<dbReference type="eggNOG" id="KOG0192">
    <property type="taxonomic scope" value="Eukaryota"/>
</dbReference>
<feature type="compositionally biased region" description="Low complexity" evidence="11">
    <location>
        <begin position="497"/>
        <end position="510"/>
    </location>
</feature>
<reference evidence="13" key="1">
    <citation type="submission" date="2015-04" db="UniProtKB">
        <authorList>
            <consortium name="EnsemblPlants"/>
        </authorList>
    </citation>
    <scope>IDENTIFICATION</scope>
</reference>
<dbReference type="Pfam" id="PF07714">
    <property type="entry name" value="PK_Tyr_Ser-Thr"/>
    <property type="match status" value="1"/>
</dbReference>
<keyword evidence="14" id="KW-1185">Reference proteome</keyword>
<dbReference type="AlphaFoldDB" id="A0A0E0A762"/>
<dbReference type="SUPFAM" id="SSF56112">
    <property type="entry name" value="Protein kinase-like (PK-like)"/>
    <property type="match status" value="1"/>
</dbReference>
<evidence type="ECO:0000256" key="8">
    <source>
        <dbReference type="ARBA" id="ARBA00047899"/>
    </source>
</evidence>
<dbReference type="InterPro" id="IPR000719">
    <property type="entry name" value="Prot_kinase_dom"/>
</dbReference>
<feature type="region of interest" description="Disordered" evidence="11">
    <location>
        <begin position="523"/>
        <end position="568"/>
    </location>
</feature>
<evidence type="ECO:0000256" key="9">
    <source>
        <dbReference type="ARBA" id="ARBA00048679"/>
    </source>
</evidence>
<dbReference type="Gramene" id="OGLUM06G08930.1">
    <property type="protein sequence ID" value="OGLUM06G08930.1"/>
    <property type="gene ID" value="OGLUM06G08930"/>
</dbReference>
<evidence type="ECO:0000256" key="4">
    <source>
        <dbReference type="ARBA" id="ARBA00022679"/>
    </source>
</evidence>
<feature type="region of interest" description="Disordered" evidence="11">
    <location>
        <begin position="38"/>
        <end position="132"/>
    </location>
</feature>
<dbReference type="PROSITE" id="PS00108">
    <property type="entry name" value="PROTEIN_KINASE_ST"/>
    <property type="match status" value="1"/>
</dbReference>
<dbReference type="GO" id="GO:0004674">
    <property type="term" value="F:protein serine/threonine kinase activity"/>
    <property type="evidence" value="ECO:0007669"/>
    <property type="project" value="UniProtKB-KW"/>
</dbReference>
<evidence type="ECO:0000256" key="11">
    <source>
        <dbReference type="SAM" id="MobiDB-lite"/>
    </source>
</evidence>
<protein>
    <recommendedName>
        <fullName evidence="2">non-specific serine/threonine protein kinase</fullName>
        <ecNumber evidence="2">2.7.11.1</ecNumber>
    </recommendedName>
</protein>
<keyword evidence="6" id="KW-0418">Kinase</keyword>
<feature type="binding site" evidence="10">
    <location>
        <position position="889"/>
    </location>
    <ligand>
        <name>ATP</name>
        <dbReference type="ChEBI" id="CHEBI:30616"/>
    </ligand>
</feature>
<feature type="compositionally biased region" description="Gly residues" evidence="11">
    <location>
        <begin position="44"/>
        <end position="55"/>
    </location>
</feature>
<dbReference type="FunFam" id="1.10.510.10:FF:000193">
    <property type="entry name" value="Serine/threonine-protein kinase CTR1"/>
    <property type="match status" value="1"/>
</dbReference>
<feature type="region of interest" description="Disordered" evidence="11">
    <location>
        <begin position="151"/>
        <end position="180"/>
    </location>
</feature>
<keyword evidence="3" id="KW-0723">Serine/threonine-protein kinase</keyword>
<evidence type="ECO:0000256" key="5">
    <source>
        <dbReference type="ARBA" id="ARBA00022741"/>
    </source>
</evidence>
<sequence>MRLGTARQYCDSSSFLSLCSSLLFHSPPHPKPCWIHRPTTTSIGSGGGGDGGGSGMKNFLRKLHIGDSAGDGASSLAPPPPVSKKGGGGGGGGAQHEHKHGSGISSWLSSVTGRPQTQPSPSPSPSPSPPFAADAVVEAEAAALASSVEVRRLEVEEEEEKARRESREESVRKREMEKEKQEAELEEYHMQLALEMSAREDPEATQIEVAKQISLGSCPLQSSPAEVVAFRYWSFSALSYDDKILDGFYDIFVTGDEPTLPTIPSLTELHQQPFSHASKTEAVLVNRAQDTKLVQLEQKAFIMAVEVRSKTPEFVGHNLVQRLATLVSDYMGGPVIDPESILSKYQNVSSSLRASIRSVVMPLGELTIGLARHRALLFKVLADSLAVPCRLVKGRQYTGSDDGALSIVKFNDGREYIVDLMSDPGTLIPSDGAGLGREFEDSLFADSHHVNKDDCNTQLGSSFSEVSSSMYGSFENESLEKVSTPSNFGHSDPYGITTGQTGSQGSAVSGSFGELSISTCTSENLPVIHESRNTDHTMSTKSKDKSSAANNSSSSSPSSSEVGGAPAVRRMKVKDVSEYMISAAKENPQIAERIHAVLLENGVVPPPDLFSEESREQPKDLIVYDTSLFQTKDEMIKRMNELESTTNADFCHGPSVPHPPGHELQTKAVPYRIPLDLKPIQGLGTYHPSDSQNITGNSHMYEPSAPPQEDPLQLIKQMPVAAAAVATAAVVASSMVVAAAKSNSDIKLDVPVAAAATAAAVVATTAAVNKQYEYLEPGCQLLSLPSSSGANELIPKGRHDFWDNQLEIDHGQTSVPEQEKDLVEVPQEAERVSDKSVGTESSRSDIALDGVAEFEIQWEEITLGERVGLGSFGEVYRGEWHGTEVAVKKFLQQDISSDALDEFRTEFQIMKRLRHPNVVLFMGAVTRVPNLSIVTEFLPRGSLFRLIHRPNNQLDERRRLRMALDVARGMNYLHNCSPVVVHRDLKSPNLLVDKNWVVKVCDFGLSRMKNSTFLSSRSTAGTAEWMAPEVLRNEPSDEKCDVFSYGVILWELFTLLQPWEGMNPMQVVGAVGFQQRRLDIPAHVDPTIAEIIRRCWQTDPKMRPSFSEIMSSLKPLLKNTPANQPQRQRVQRANG</sequence>
<dbReference type="STRING" id="40148.A0A0E0A762"/>
<dbReference type="Proteomes" id="UP000026961">
    <property type="component" value="Chromosome 6"/>
</dbReference>
<dbReference type="InterPro" id="IPR001245">
    <property type="entry name" value="Ser-Thr/Tyr_kinase_cat_dom"/>
</dbReference>